<dbReference type="Proteomes" id="UP000193648">
    <property type="component" value="Unassembled WGS sequence"/>
</dbReference>
<sequence length="1007" mass="110890">MTQRYQRFQNAGIIEEVCVRTPSTSASNGSSSSYVKLRDIQDVFPDALRFKLNGHPIPFLEDSDGNRIEPPRIAFYPGKILDVITWVPQFDNSSTATDLPSLEKSTNLASQDLPLALSNTTTPPFNSSLTTRNNGQTDMISSEKGIQLLQKIDKKSDEVLKLQSEILRLQQEAKKKNDEMLKMQMEMFKLQQEAKAKDDEMLKLQHQALDRLAILQKHANAILIQNFELHEYPIPRLFIVLPVDTTKWDPMNALRSKVRLYFLCECGEHTVDASKSRRNEIHIAKHEGYEIRNSTEFFRKYGRYMFILLQCLKIGAPLANPLAPASDFSAAIDSSIKYMEAISDEHSALSKINTIDNCEALEGADLRQLNTFLQTTDEGKQLGNLYRITTEAGYVKWVCLDHYRSTYREEEQRAFEKTMQWNGGEYDSHLGKVIITLKSRTTAGEFFDALAKARRVYELDITFSWSWTKADLEAFEEVIKRSSVSALHLKFGEFQESTTRKLLSTSTRYEILVRIMELINLRTIDIVLPPNLIELSNLRPKRSPYLKDLSVRLRPRKMATTELRVLLKSLKADPALTSLDLRDNSIGNGGALALSEALKTNKTLTTLDLMGNSIGKEGALALLEALKVNRTLLNLDLDFGPLGKEGALLLSKINTTLTTLNFSSKPIGEEGACAISEALKANTTLTSLNLNHASIGKEGALALSKALKANWTLTNLNLGGNSIGAEGALSLSEALKANLTLVSLNLNYNPIGHGGALALSEALKTNTALTTLDLGSNSIGEEGVLALSEALKANSTLVSLDLSSNSIRKEGAVALSEALKANTTLTALDLRYNSIGDEGALALSEALKARRTLTSLNLSSNSIKKEGVLALSRALKTNWTLTTLDLTNNSAGDEGALALSEALKTNCTLTTLNLYCNAIEKEGALALSEALKTNSTLTSLDLDNNPIGNGGAVALSEALKINRTLKKLYLRYNSIENEGRVAMIEANEVNAGLDLDTDLDLYSHLYE</sequence>
<gene>
    <name evidence="3" type="ORF">BCR41DRAFT_422306</name>
</gene>
<dbReference type="Gene3D" id="3.80.10.10">
    <property type="entry name" value="Ribonuclease Inhibitor"/>
    <property type="match status" value="5"/>
</dbReference>
<dbReference type="PANTHER" id="PTHR24114">
    <property type="entry name" value="LEUCINE RICH REPEAT FAMILY PROTEIN"/>
    <property type="match status" value="1"/>
</dbReference>
<dbReference type="SMART" id="SM00368">
    <property type="entry name" value="LRR_RI"/>
    <property type="match status" value="14"/>
</dbReference>
<reference evidence="3 4" key="1">
    <citation type="submission" date="2016-07" db="EMBL/GenBank/DDBJ databases">
        <title>Pervasive Adenine N6-methylation of Active Genes in Fungi.</title>
        <authorList>
            <consortium name="DOE Joint Genome Institute"/>
            <person name="Mondo S.J."/>
            <person name="Dannebaum R.O."/>
            <person name="Kuo R.C."/>
            <person name="Labutti K."/>
            <person name="Haridas S."/>
            <person name="Kuo A."/>
            <person name="Salamov A."/>
            <person name="Ahrendt S.R."/>
            <person name="Lipzen A."/>
            <person name="Sullivan W."/>
            <person name="Andreopoulos W.B."/>
            <person name="Clum A."/>
            <person name="Lindquist E."/>
            <person name="Daum C."/>
            <person name="Ramamoorthy G.K."/>
            <person name="Gryganskyi A."/>
            <person name="Culley D."/>
            <person name="Magnuson J.K."/>
            <person name="James T.Y."/>
            <person name="O'Malley M.A."/>
            <person name="Stajich J.E."/>
            <person name="Spatafora J.W."/>
            <person name="Visel A."/>
            <person name="Grigoriev I.V."/>
        </authorList>
    </citation>
    <scope>NUCLEOTIDE SEQUENCE [LARGE SCALE GENOMIC DNA]</scope>
    <source>
        <strain evidence="3 4">NRRL 3116</strain>
    </source>
</reference>
<name>A0A1Y2GME9_9FUNG</name>
<dbReference type="InParanoid" id="A0A1Y2GME9"/>
<dbReference type="STRING" id="64571.A0A1Y2GME9"/>
<proteinExistence type="predicted"/>
<dbReference type="InterPro" id="IPR001611">
    <property type="entry name" value="Leu-rich_rpt"/>
</dbReference>
<organism evidence="3 4">
    <name type="scientific">Lobosporangium transversale</name>
    <dbReference type="NCBI Taxonomy" id="64571"/>
    <lineage>
        <taxon>Eukaryota</taxon>
        <taxon>Fungi</taxon>
        <taxon>Fungi incertae sedis</taxon>
        <taxon>Mucoromycota</taxon>
        <taxon>Mortierellomycotina</taxon>
        <taxon>Mortierellomycetes</taxon>
        <taxon>Mortierellales</taxon>
        <taxon>Mortierellaceae</taxon>
        <taxon>Lobosporangium</taxon>
    </lineage>
</organism>
<evidence type="ECO:0008006" key="5">
    <source>
        <dbReference type="Google" id="ProtNLM"/>
    </source>
</evidence>
<dbReference type="AlphaFoldDB" id="A0A1Y2GME9"/>
<dbReference type="SUPFAM" id="SSF52047">
    <property type="entry name" value="RNI-like"/>
    <property type="match status" value="2"/>
</dbReference>
<comment type="caution">
    <text evidence="3">The sequence shown here is derived from an EMBL/GenBank/DDBJ whole genome shotgun (WGS) entry which is preliminary data.</text>
</comment>
<dbReference type="GeneID" id="33571979"/>
<dbReference type="CDD" id="cd00116">
    <property type="entry name" value="LRR_RI"/>
    <property type="match status" value="1"/>
</dbReference>
<protein>
    <recommendedName>
        <fullName evidence="5">RNI-like protein</fullName>
    </recommendedName>
</protein>
<keyword evidence="4" id="KW-1185">Reference proteome</keyword>
<accession>A0A1Y2GME9</accession>
<dbReference type="InterPro" id="IPR032675">
    <property type="entry name" value="LRR_dom_sf"/>
</dbReference>
<dbReference type="RefSeq" id="XP_021881286.1">
    <property type="nucleotide sequence ID" value="XM_022030136.1"/>
</dbReference>
<dbReference type="OrthoDB" id="8436363at2759"/>
<feature type="coiled-coil region" evidence="1">
    <location>
        <begin position="152"/>
        <end position="207"/>
    </location>
</feature>
<evidence type="ECO:0000313" key="3">
    <source>
        <dbReference type="EMBL" id="ORZ15538.1"/>
    </source>
</evidence>
<dbReference type="EMBL" id="MCFF01000019">
    <property type="protein sequence ID" value="ORZ15538.1"/>
    <property type="molecule type" value="Genomic_DNA"/>
</dbReference>
<evidence type="ECO:0000313" key="4">
    <source>
        <dbReference type="Proteomes" id="UP000193648"/>
    </source>
</evidence>
<keyword evidence="1" id="KW-0175">Coiled coil</keyword>
<evidence type="ECO:0000256" key="2">
    <source>
        <dbReference type="SAM" id="MobiDB-lite"/>
    </source>
</evidence>
<evidence type="ECO:0000256" key="1">
    <source>
        <dbReference type="SAM" id="Coils"/>
    </source>
</evidence>
<dbReference type="Pfam" id="PF13516">
    <property type="entry name" value="LRR_6"/>
    <property type="match status" value="13"/>
</dbReference>
<dbReference type="InterPro" id="IPR052394">
    <property type="entry name" value="LRR-containing"/>
</dbReference>
<feature type="region of interest" description="Disordered" evidence="2">
    <location>
        <begin position="117"/>
        <end position="137"/>
    </location>
</feature>
<dbReference type="PANTHER" id="PTHR24114:SF2">
    <property type="entry name" value="F-BOX DOMAIN-CONTAINING PROTEIN-RELATED"/>
    <property type="match status" value="1"/>
</dbReference>